<keyword evidence="5" id="KW-1133">Transmembrane helix</keyword>
<dbReference type="PANTHER" id="PTHR45138:SF9">
    <property type="entry name" value="DIGUANYLATE CYCLASE DGCM-RELATED"/>
    <property type="match status" value="1"/>
</dbReference>
<feature type="domain" description="GGDEF" evidence="6">
    <location>
        <begin position="243"/>
        <end position="374"/>
    </location>
</feature>
<evidence type="ECO:0000256" key="2">
    <source>
        <dbReference type="ARBA" id="ARBA00004533"/>
    </source>
</evidence>
<dbReference type="Gene3D" id="3.30.70.270">
    <property type="match status" value="1"/>
</dbReference>
<organism evidence="7 8">
    <name type="scientific">Pseudomonas asplenii</name>
    <dbReference type="NCBI Taxonomy" id="53407"/>
    <lineage>
        <taxon>Bacteria</taxon>
        <taxon>Pseudomonadati</taxon>
        <taxon>Pseudomonadota</taxon>
        <taxon>Gammaproteobacteria</taxon>
        <taxon>Pseudomonadales</taxon>
        <taxon>Pseudomonadaceae</taxon>
        <taxon>Pseudomonas</taxon>
    </lineage>
</organism>
<dbReference type="InterPro" id="IPR029787">
    <property type="entry name" value="Nucleotide_cyclase"/>
</dbReference>
<dbReference type="GO" id="GO:0052621">
    <property type="term" value="F:diguanylate cyclase activity"/>
    <property type="evidence" value="ECO:0007669"/>
    <property type="project" value="UniProtKB-EC"/>
</dbReference>
<dbReference type="EMBL" id="LT629972">
    <property type="protein sequence ID" value="SEI24639.1"/>
    <property type="molecule type" value="Genomic_DNA"/>
</dbReference>
<evidence type="ECO:0000256" key="1">
    <source>
        <dbReference type="ARBA" id="ARBA00001946"/>
    </source>
</evidence>
<dbReference type="CDD" id="cd01949">
    <property type="entry name" value="GGDEF"/>
    <property type="match status" value="1"/>
</dbReference>
<evidence type="ECO:0000256" key="5">
    <source>
        <dbReference type="SAM" id="Phobius"/>
    </source>
</evidence>
<dbReference type="EC" id="2.7.7.65" evidence="3"/>
<dbReference type="FunFam" id="3.30.70.270:FF:000001">
    <property type="entry name" value="Diguanylate cyclase domain protein"/>
    <property type="match status" value="1"/>
</dbReference>
<sequence length="378" mass="42434">MSPQRTVSHRLTHKAIQSLLRKRFGLAAGTYVLALLLVWAAILAGYYRASVTMGLVTTGLVVASQVVLGWLFFSGRNLRFRDPSLTEFQVLLGLAWQTWMMASLEHARGTFLVFYPLVLLFGLFHLPRRKFVRCAVLVFFSFAALNLWEGYQLRLPDPGLAALQVGVLFVVLAWLCLYASYVQASRLRMRQRRFALQAHQDTLRGMMRQLEDLVATDELTGLYNRRHFLRLASRELELMRPDTVHGLALIDLDHFKRINDVHGHAAGDQVLQAFARVAGGCVREGDVLARYGGEEFVLLLPNADPDRLTACCERLRQAFSQVDLGELAVGNLSLSVGMTLICEGDDLDAALQRADQALYRAKRDGRNHCCAAWELSDA</sequence>
<dbReference type="GO" id="GO:0005886">
    <property type="term" value="C:plasma membrane"/>
    <property type="evidence" value="ECO:0007669"/>
    <property type="project" value="UniProtKB-SubCell"/>
</dbReference>
<dbReference type="InterPro" id="IPR000160">
    <property type="entry name" value="GGDEF_dom"/>
</dbReference>
<feature type="transmembrane region" description="Helical" evidence="5">
    <location>
        <begin position="160"/>
        <end position="182"/>
    </location>
</feature>
<dbReference type="InterPro" id="IPR043128">
    <property type="entry name" value="Rev_trsase/Diguanyl_cyclase"/>
</dbReference>
<comment type="catalytic activity">
    <reaction evidence="4">
        <text>2 GTP = 3',3'-c-di-GMP + 2 diphosphate</text>
        <dbReference type="Rhea" id="RHEA:24898"/>
        <dbReference type="ChEBI" id="CHEBI:33019"/>
        <dbReference type="ChEBI" id="CHEBI:37565"/>
        <dbReference type="ChEBI" id="CHEBI:58805"/>
        <dbReference type="EC" id="2.7.7.65"/>
    </reaction>
</comment>
<keyword evidence="5" id="KW-0812">Transmembrane</keyword>
<keyword evidence="5" id="KW-0472">Membrane</keyword>
<feature type="transmembrane region" description="Helical" evidence="5">
    <location>
        <begin position="53"/>
        <end position="73"/>
    </location>
</feature>
<reference evidence="7 8" key="1">
    <citation type="submission" date="2016-10" db="EMBL/GenBank/DDBJ databases">
        <authorList>
            <person name="de Groot N.N."/>
        </authorList>
    </citation>
    <scope>NUCLEOTIDE SEQUENCE [LARGE SCALE GENOMIC DNA]</scope>
    <source>
        <strain evidence="7 8">LMG 2158</strain>
    </source>
</reference>
<proteinExistence type="predicted"/>
<gene>
    <name evidence="7" type="ORF">SAMN05216581_5571</name>
</gene>
<feature type="transmembrane region" description="Helical" evidence="5">
    <location>
        <begin position="24"/>
        <end position="47"/>
    </location>
</feature>
<protein>
    <recommendedName>
        <fullName evidence="3">diguanylate cyclase</fullName>
        <ecNumber evidence="3">2.7.7.65</ecNumber>
    </recommendedName>
</protein>
<name>A0A1H6P577_9PSED</name>
<comment type="subcellular location">
    <subcellularLocation>
        <location evidence="2">Cell inner membrane</location>
    </subcellularLocation>
</comment>
<feature type="transmembrane region" description="Helical" evidence="5">
    <location>
        <begin position="108"/>
        <end position="124"/>
    </location>
</feature>
<dbReference type="GO" id="GO:1902201">
    <property type="term" value="P:negative regulation of bacterial-type flagellum-dependent cell motility"/>
    <property type="evidence" value="ECO:0007669"/>
    <property type="project" value="TreeGrafter"/>
</dbReference>
<comment type="cofactor">
    <cofactor evidence="1">
        <name>Mg(2+)</name>
        <dbReference type="ChEBI" id="CHEBI:18420"/>
    </cofactor>
</comment>
<dbReference type="NCBIfam" id="TIGR00254">
    <property type="entry name" value="GGDEF"/>
    <property type="match status" value="1"/>
</dbReference>
<dbReference type="InterPro" id="IPR050469">
    <property type="entry name" value="Diguanylate_Cyclase"/>
</dbReference>
<dbReference type="SMART" id="SM00267">
    <property type="entry name" value="GGDEF"/>
    <property type="match status" value="1"/>
</dbReference>
<dbReference type="SUPFAM" id="SSF55073">
    <property type="entry name" value="Nucleotide cyclase"/>
    <property type="match status" value="1"/>
</dbReference>
<dbReference type="Proteomes" id="UP000182272">
    <property type="component" value="Chromosome I"/>
</dbReference>
<evidence type="ECO:0000313" key="7">
    <source>
        <dbReference type="EMBL" id="SEI24639.1"/>
    </source>
</evidence>
<evidence type="ECO:0000259" key="6">
    <source>
        <dbReference type="PROSITE" id="PS50887"/>
    </source>
</evidence>
<dbReference type="PANTHER" id="PTHR45138">
    <property type="entry name" value="REGULATORY COMPONENTS OF SENSORY TRANSDUCTION SYSTEM"/>
    <property type="match status" value="1"/>
</dbReference>
<dbReference type="Pfam" id="PF00990">
    <property type="entry name" value="GGDEF"/>
    <property type="match status" value="1"/>
</dbReference>
<feature type="transmembrane region" description="Helical" evidence="5">
    <location>
        <begin position="85"/>
        <end position="102"/>
    </location>
</feature>
<evidence type="ECO:0000256" key="4">
    <source>
        <dbReference type="ARBA" id="ARBA00034247"/>
    </source>
</evidence>
<evidence type="ECO:0000256" key="3">
    <source>
        <dbReference type="ARBA" id="ARBA00012528"/>
    </source>
</evidence>
<accession>A0A1H6P577</accession>
<feature type="transmembrane region" description="Helical" evidence="5">
    <location>
        <begin position="131"/>
        <end position="148"/>
    </location>
</feature>
<dbReference type="AlphaFoldDB" id="A0A1H6P577"/>
<evidence type="ECO:0000313" key="8">
    <source>
        <dbReference type="Proteomes" id="UP000182272"/>
    </source>
</evidence>
<dbReference type="PROSITE" id="PS50887">
    <property type="entry name" value="GGDEF"/>
    <property type="match status" value="1"/>
</dbReference>
<dbReference type="GO" id="GO:0043709">
    <property type="term" value="P:cell adhesion involved in single-species biofilm formation"/>
    <property type="evidence" value="ECO:0007669"/>
    <property type="project" value="TreeGrafter"/>
</dbReference>